<keyword evidence="1" id="KW-0175">Coiled coil</keyword>
<comment type="caution">
    <text evidence="2">The sequence shown here is derived from an EMBL/GenBank/DDBJ whole genome shotgun (WGS) entry which is preliminary data.</text>
</comment>
<evidence type="ECO:0000313" key="3">
    <source>
        <dbReference type="Proteomes" id="UP000887013"/>
    </source>
</evidence>
<gene>
    <name evidence="2" type="ORF">NPIL_241231</name>
</gene>
<reference evidence="2" key="1">
    <citation type="submission" date="2020-08" db="EMBL/GenBank/DDBJ databases">
        <title>Multicomponent nature underlies the extraordinary mechanical properties of spider dragline silk.</title>
        <authorList>
            <person name="Kono N."/>
            <person name="Nakamura H."/>
            <person name="Mori M."/>
            <person name="Yoshida Y."/>
            <person name="Ohtoshi R."/>
            <person name="Malay A.D."/>
            <person name="Moran D.A.P."/>
            <person name="Tomita M."/>
            <person name="Numata K."/>
            <person name="Arakawa K."/>
        </authorList>
    </citation>
    <scope>NUCLEOTIDE SEQUENCE</scope>
</reference>
<sequence>MRRIWEKEVYKERKDLIMQLEKLKIERKSFQNTPCGMRSDWLKKIQIPKIGRSYDNERMTKLIEREDTLSLTPRDNTIVEGFEVNYLPTSFRKGWKDTCGSR</sequence>
<dbReference type="EMBL" id="BMAW01047053">
    <property type="protein sequence ID" value="GFS58827.1"/>
    <property type="molecule type" value="Genomic_DNA"/>
</dbReference>
<accession>A0A8X6MK37</accession>
<organism evidence="2 3">
    <name type="scientific">Nephila pilipes</name>
    <name type="common">Giant wood spider</name>
    <name type="synonym">Nephila maculata</name>
    <dbReference type="NCBI Taxonomy" id="299642"/>
    <lineage>
        <taxon>Eukaryota</taxon>
        <taxon>Metazoa</taxon>
        <taxon>Ecdysozoa</taxon>
        <taxon>Arthropoda</taxon>
        <taxon>Chelicerata</taxon>
        <taxon>Arachnida</taxon>
        <taxon>Araneae</taxon>
        <taxon>Araneomorphae</taxon>
        <taxon>Entelegynae</taxon>
        <taxon>Araneoidea</taxon>
        <taxon>Nephilidae</taxon>
        <taxon>Nephila</taxon>
    </lineage>
</organism>
<proteinExistence type="predicted"/>
<evidence type="ECO:0000313" key="2">
    <source>
        <dbReference type="EMBL" id="GFS58827.1"/>
    </source>
</evidence>
<dbReference type="AlphaFoldDB" id="A0A8X6MK37"/>
<name>A0A8X6MK37_NEPPI</name>
<feature type="coiled-coil region" evidence="1">
    <location>
        <begin position="6"/>
        <end position="33"/>
    </location>
</feature>
<dbReference type="Proteomes" id="UP000887013">
    <property type="component" value="Unassembled WGS sequence"/>
</dbReference>
<protein>
    <submittedName>
        <fullName evidence="2">Uncharacterized protein</fullName>
    </submittedName>
</protein>
<keyword evidence="3" id="KW-1185">Reference proteome</keyword>
<evidence type="ECO:0000256" key="1">
    <source>
        <dbReference type="SAM" id="Coils"/>
    </source>
</evidence>